<evidence type="ECO:0000256" key="9">
    <source>
        <dbReference type="ARBA" id="ARBA00022989"/>
    </source>
</evidence>
<dbReference type="InterPro" id="IPR011577">
    <property type="entry name" value="Cyt_b561_bac/Ni-Hgenase"/>
</dbReference>
<keyword evidence="7" id="KW-0479">Metal-binding</keyword>
<evidence type="ECO:0000313" key="15">
    <source>
        <dbReference type="EMBL" id="MEX8194797.1"/>
    </source>
</evidence>
<keyword evidence="10" id="KW-0408">Iron</keyword>
<gene>
    <name evidence="15" type="ORF">AB6724_18345</name>
</gene>
<sequence length="177" mass="20205">MAQPHYDRGSVLLHWLMAALLLAELGLGLWMTGLPKDDGGTRAYWFNIHKSLGMLLGLLIFMRLGWSLLRPRVAAAPQSPMMQWLAASGHRLLYVFMLLLPLSGFLGSVFSGYPIRFFGLRLPRLAERWEAAKELLSCLHQLSVYALLLLVTLHLLAFVHHQFILRDGLLQRMLFRK</sequence>
<comment type="similarity">
    <text evidence="12">Belongs to the cytochrome b561 family.</text>
</comment>
<evidence type="ECO:0000256" key="2">
    <source>
        <dbReference type="ARBA" id="ARBA00004651"/>
    </source>
</evidence>
<evidence type="ECO:0000256" key="10">
    <source>
        <dbReference type="ARBA" id="ARBA00023004"/>
    </source>
</evidence>
<dbReference type="InterPro" id="IPR052168">
    <property type="entry name" value="Cytochrome_b561_oxidase"/>
</dbReference>
<organism evidence="15 16">
    <name type="scientific">Comamonas guangdongensis</name>
    <dbReference type="NCBI Taxonomy" id="510515"/>
    <lineage>
        <taxon>Bacteria</taxon>
        <taxon>Pseudomonadati</taxon>
        <taxon>Pseudomonadota</taxon>
        <taxon>Betaproteobacteria</taxon>
        <taxon>Burkholderiales</taxon>
        <taxon>Comamonadaceae</taxon>
        <taxon>Comamonas</taxon>
    </lineage>
</organism>
<keyword evidence="11 13" id="KW-0472">Membrane</keyword>
<dbReference type="PANTHER" id="PTHR30529">
    <property type="entry name" value="CYTOCHROME B561"/>
    <property type="match status" value="1"/>
</dbReference>
<feature type="domain" description="Cytochrome b561 bacterial/Ni-hydrogenase" evidence="14">
    <location>
        <begin position="5"/>
        <end position="175"/>
    </location>
</feature>
<feature type="transmembrane region" description="Helical" evidence="13">
    <location>
        <begin position="52"/>
        <end position="71"/>
    </location>
</feature>
<comment type="cofactor">
    <cofactor evidence="1">
        <name>heme b</name>
        <dbReference type="ChEBI" id="CHEBI:60344"/>
    </cofactor>
</comment>
<comment type="caution">
    <text evidence="15">The sequence shown here is derived from an EMBL/GenBank/DDBJ whole genome shotgun (WGS) entry which is preliminary data.</text>
</comment>
<dbReference type="Gene3D" id="1.20.950.20">
    <property type="entry name" value="Transmembrane di-heme cytochromes, Chain C"/>
    <property type="match status" value="1"/>
</dbReference>
<reference evidence="15 16" key="1">
    <citation type="journal article" date="2013" name="Int. J. Syst. Evol. Microbiol.">
        <title>Comamonas guangdongensis sp. nov., isolated from subterranean forest sediment, and emended description of the genus Comamonas.</title>
        <authorList>
            <person name="Zhang J."/>
            <person name="Wang Y."/>
            <person name="Zhou S."/>
            <person name="Wu C."/>
            <person name="He J."/>
            <person name="Li F."/>
        </authorList>
    </citation>
    <scope>NUCLEOTIDE SEQUENCE [LARGE SCALE GENOMIC DNA]</scope>
    <source>
        <strain evidence="15 16">CCTCC AB2011133</strain>
    </source>
</reference>
<dbReference type="EMBL" id="JBFYGN010000026">
    <property type="protein sequence ID" value="MEX8194797.1"/>
    <property type="molecule type" value="Genomic_DNA"/>
</dbReference>
<evidence type="ECO:0000313" key="16">
    <source>
        <dbReference type="Proteomes" id="UP001561046"/>
    </source>
</evidence>
<feature type="transmembrane region" description="Helical" evidence="13">
    <location>
        <begin position="144"/>
        <end position="165"/>
    </location>
</feature>
<evidence type="ECO:0000256" key="1">
    <source>
        <dbReference type="ARBA" id="ARBA00001970"/>
    </source>
</evidence>
<evidence type="ECO:0000256" key="4">
    <source>
        <dbReference type="ARBA" id="ARBA00022475"/>
    </source>
</evidence>
<keyword evidence="16" id="KW-1185">Reference proteome</keyword>
<keyword evidence="5" id="KW-0349">Heme</keyword>
<evidence type="ECO:0000256" key="8">
    <source>
        <dbReference type="ARBA" id="ARBA00022982"/>
    </source>
</evidence>
<dbReference type="PANTHER" id="PTHR30529:SF1">
    <property type="entry name" value="CYTOCHROME B561 HOMOLOG 2"/>
    <property type="match status" value="1"/>
</dbReference>
<feature type="transmembrane region" description="Helical" evidence="13">
    <location>
        <begin position="12"/>
        <end position="32"/>
    </location>
</feature>
<evidence type="ECO:0000256" key="12">
    <source>
        <dbReference type="ARBA" id="ARBA00037975"/>
    </source>
</evidence>
<dbReference type="RefSeq" id="WP_369339975.1">
    <property type="nucleotide sequence ID" value="NZ_JBFYGN010000026.1"/>
</dbReference>
<proteinExistence type="inferred from homology"/>
<evidence type="ECO:0000256" key="6">
    <source>
        <dbReference type="ARBA" id="ARBA00022692"/>
    </source>
</evidence>
<dbReference type="Proteomes" id="UP001561046">
    <property type="component" value="Unassembled WGS sequence"/>
</dbReference>
<evidence type="ECO:0000256" key="5">
    <source>
        <dbReference type="ARBA" id="ARBA00022617"/>
    </source>
</evidence>
<dbReference type="InterPro" id="IPR016174">
    <property type="entry name" value="Di-haem_cyt_TM"/>
</dbReference>
<evidence type="ECO:0000256" key="7">
    <source>
        <dbReference type="ARBA" id="ARBA00022723"/>
    </source>
</evidence>
<keyword evidence="6 13" id="KW-0812">Transmembrane</keyword>
<keyword evidence="3" id="KW-0813">Transport</keyword>
<evidence type="ECO:0000259" key="14">
    <source>
        <dbReference type="Pfam" id="PF01292"/>
    </source>
</evidence>
<evidence type="ECO:0000256" key="13">
    <source>
        <dbReference type="SAM" id="Phobius"/>
    </source>
</evidence>
<dbReference type="Pfam" id="PF01292">
    <property type="entry name" value="Ni_hydr_CYTB"/>
    <property type="match status" value="1"/>
</dbReference>
<evidence type="ECO:0000256" key="3">
    <source>
        <dbReference type="ARBA" id="ARBA00022448"/>
    </source>
</evidence>
<name>A0ABV3ZYX2_9BURK</name>
<dbReference type="SUPFAM" id="SSF81342">
    <property type="entry name" value="Transmembrane di-heme cytochromes"/>
    <property type="match status" value="1"/>
</dbReference>
<comment type="subcellular location">
    <subcellularLocation>
        <location evidence="2">Cell membrane</location>
        <topology evidence="2">Multi-pass membrane protein</topology>
    </subcellularLocation>
</comment>
<accession>A0ABV3ZYX2</accession>
<keyword evidence="8" id="KW-0249">Electron transport</keyword>
<keyword evidence="4" id="KW-1003">Cell membrane</keyword>
<protein>
    <submittedName>
        <fullName evidence="15">Cytochrome b</fullName>
    </submittedName>
</protein>
<evidence type="ECO:0000256" key="11">
    <source>
        <dbReference type="ARBA" id="ARBA00023136"/>
    </source>
</evidence>
<feature type="transmembrane region" description="Helical" evidence="13">
    <location>
        <begin position="92"/>
        <end position="115"/>
    </location>
</feature>
<keyword evidence="9 13" id="KW-1133">Transmembrane helix</keyword>